<dbReference type="Pfam" id="PF00856">
    <property type="entry name" value="SET"/>
    <property type="match status" value="1"/>
</dbReference>
<dbReference type="PANTHER" id="PTHR47643">
    <property type="entry name" value="TPR DOMAIN PROTEIN (AFU_ORTHOLOGUE AFUA_5G12710)"/>
    <property type="match status" value="1"/>
</dbReference>
<evidence type="ECO:0000259" key="2">
    <source>
        <dbReference type="PROSITE" id="PS50280"/>
    </source>
</evidence>
<dbReference type="InterPro" id="IPR046341">
    <property type="entry name" value="SET_dom_sf"/>
</dbReference>
<feature type="domain" description="SET" evidence="2">
    <location>
        <begin position="352"/>
        <end position="547"/>
    </location>
</feature>
<dbReference type="CDD" id="cd20071">
    <property type="entry name" value="SET_SMYD"/>
    <property type="match status" value="1"/>
</dbReference>
<name>A0A9P8VYX0_9HYPO</name>
<dbReference type="InterPro" id="IPR011990">
    <property type="entry name" value="TPR-like_helical_dom_sf"/>
</dbReference>
<dbReference type="PANTHER" id="PTHR47643:SF2">
    <property type="entry name" value="TPR DOMAIN PROTEIN (AFU_ORTHOLOGUE AFUA_5G12710)"/>
    <property type="match status" value="1"/>
</dbReference>
<dbReference type="SUPFAM" id="SSF48452">
    <property type="entry name" value="TPR-like"/>
    <property type="match status" value="1"/>
</dbReference>
<dbReference type="InterPro" id="IPR001214">
    <property type="entry name" value="SET_dom"/>
</dbReference>
<evidence type="ECO:0000256" key="1">
    <source>
        <dbReference type="SAM" id="MobiDB-lite"/>
    </source>
</evidence>
<dbReference type="EMBL" id="JAGPYM010000018">
    <property type="protein sequence ID" value="KAH6885425.1"/>
    <property type="molecule type" value="Genomic_DNA"/>
</dbReference>
<dbReference type="PROSITE" id="PS50280">
    <property type="entry name" value="SET"/>
    <property type="match status" value="1"/>
</dbReference>
<protein>
    <submittedName>
        <fullName evidence="3">TPR domain protein</fullName>
    </submittedName>
</protein>
<gene>
    <name evidence="3" type="ORF">B0T10DRAFT_517424</name>
</gene>
<dbReference type="SMART" id="SM00317">
    <property type="entry name" value="SET"/>
    <property type="match status" value="1"/>
</dbReference>
<dbReference type="Gene3D" id="2.170.270.10">
    <property type="entry name" value="SET domain"/>
    <property type="match status" value="1"/>
</dbReference>
<accession>A0A9P8VYX0</accession>
<dbReference type="SUPFAM" id="SSF82199">
    <property type="entry name" value="SET domain"/>
    <property type="match status" value="1"/>
</dbReference>
<dbReference type="OrthoDB" id="438641at2759"/>
<keyword evidence="4" id="KW-1185">Reference proteome</keyword>
<organism evidence="3 4">
    <name type="scientific">Thelonectria olida</name>
    <dbReference type="NCBI Taxonomy" id="1576542"/>
    <lineage>
        <taxon>Eukaryota</taxon>
        <taxon>Fungi</taxon>
        <taxon>Dikarya</taxon>
        <taxon>Ascomycota</taxon>
        <taxon>Pezizomycotina</taxon>
        <taxon>Sordariomycetes</taxon>
        <taxon>Hypocreomycetidae</taxon>
        <taxon>Hypocreales</taxon>
        <taxon>Nectriaceae</taxon>
        <taxon>Thelonectria</taxon>
    </lineage>
</organism>
<reference evidence="3 4" key="1">
    <citation type="journal article" date="2021" name="Nat. Commun.">
        <title>Genetic determinants of endophytism in the Arabidopsis root mycobiome.</title>
        <authorList>
            <person name="Mesny F."/>
            <person name="Miyauchi S."/>
            <person name="Thiergart T."/>
            <person name="Pickel B."/>
            <person name="Atanasova L."/>
            <person name="Karlsson M."/>
            <person name="Huettel B."/>
            <person name="Barry K.W."/>
            <person name="Haridas S."/>
            <person name="Chen C."/>
            <person name="Bauer D."/>
            <person name="Andreopoulos W."/>
            <person name="Pangilinan J."/>
            <person name="LaButti K."/>
            <person name="Riley R."/>
            <person name="Lipzen A."/>
            <person name="Clum A."/>
            <person name="Drula E."/>
            <person name="Henrissat B."/>
            <person name="Kohler A."/>
            <person name="Grigoriev I.V."/>
            <person name="Martin F.M."/>
            <person name="Hacquard S."/>
        </authorList>
    </citation>
    <scope>NUCLEOTIDE SEQUENCE [LARGE SCALE GENOMIC DNA]</scope>
    <source>
        <strain evidence="3 4">MPI-CAGE-CH-0241</strain>
    </source>
</reference>
<feature type="compositionally biased region" description="Polar residues" evidence="1">
    <location>
        <begin position="204"/>
        <end position="213"/>
    </location>
</feature>
<dbReference type="Gene3D" id="1.25.40.10">
    <property type="entry name" value="Tetratricopeptide repeat domain"/>
    <property type="match status" value="1"/>
</dbReference>
<comment type="caution">
    <text evidence="3">The sequence shown here is derived from an EMBL/GenBank/DDBJ whole genome shotgun (WGS) entry which is preliminary data.</text>
</comment>
<dbReference type="InterPro" id="IPR053209">
    <property type="entry name" value="Gramillin-biosynth_MTr"/>
</dbReference>
<sequence length="742" mass="83224">MDVQDVSHESGLVALLKQVQDAAERGSRRKGERVRDHRSPEQLISNFVMNLMQSTNNMDGFNAIATTQVPAAYTPCILSLTELKPIMISEMRLETHHRGTSVLLRVLTPPNRMTALMAIAEDEQRTAVLLQLYHQPEERVVPADEILKADKVCVLKEPFFKCATDGSYSLRADHVSDIVWLDEADERIPSKWRKPASNANNSSKSIRTQGNDAVQNRDWAKAQRLYSSAIRAAETPEEEQLAFLNRSLANLRLGRPEQAMLDATRGSDAAAPSEKRLYREARALYELENFEKCLEKLQTLEKLNYGNGAVQPEIHRAKERLHEQQTGEYAFDKMYKQARVTPPIIDCATFSKSVEVRPSPGRGRGLFTTKTVTAGELLLCEKAFSYCHEGSDQPDRQTRVLMNLTTKRMTMGSQANLLTQVIQKLYHNSQLSASFGDLYCADYPKVSVSESDGLPVVDSFLVEKIISLNVFGAPRTSQASFSKAMSRSMTTKPGETSTHTTSGIWSLASRINHSCASNCRRSFIGDMQIVRATRDIPADTEIFFCYCVPDPLESYDDVQKKFDNWGFTCDCELCADRKATTREVLERRKIICKKLKDVLGDHHTTNAPKARRLLKTLEATYSAKEANAVRLEVWDPCFALGEYSLSKGQPVEAIKMMVKGLEALGYEMTASPTKGDAKPPRLEVTRWGLANDWVPWAFFNLFKAYKQLAPELCSSAKGYVERSYSMVVGEKETAGDIFPGLK</sequence>
<evidence type="ECO:0000313" key="3">
    <source>
        <dbReference type="EMBL" id="KAH6885425.1"/>
    </source>
</evidence>
<dbReference type="Proteomes" id="UP000777438">
    <property type="component" value="Unassembled WGS sequence"/>
</dbReference>
<proteinExistence type="predicted"/>
<feature type="region of interest" description="Disordered" evidence="1">
    <location>
        <begin position="192"/>
        <end position="213"/>
    </location>
</feature>
<dbReference type="AlphaFoldDB" id="A0A9P8VYX0"/>
<evidence type="ECO:0000313" key="4">
    <source>
        <dbReference type="Proteomes" id="UP000777438"/>
    </source>
</evidence>